<gene>
    <name evidence="1" type="ORF">KIN20_013776</name>
</gene>
<proteinExistence type="predicted"/>
<comment type="caution">
    <text evidence="1">The sequence shown here is derived from an EMBL/GenBank/DDBJ whole genome shotgun (WGS) entry which is preliminary data.</text>
</comment>
<dbReference type="EMBL" id="JAHQIW010002696">
    <property type="protein sequence ID" value="KAJ1356126.1"/>
    <property type="molecule type" value="Genomic_DNA"/>
</dbReference>
<evidence type="ECO:0000313" key="1">
    <source>
        <dbReference type="EMBL" id="KAJ1356126.1"/>
    </source>
</evidence>
<protein>
    <submittedName>
        <fullName evidence="1">Uncharacterized protein</fullName>
    </submittedName>
</protein>
<sequence>MKSAIVESAETAQDMVGEEDECLTTCGPISFANYEYLILMLDKYCHNHNSRIVVSNTKMETVFSDFIYSEYSLPSSETNVEIEFDVIAEASPLSTAVSGSVLWYNMPRFETEVEIPPTLYVGGIRVVDSIECLHRLPSAELRPVENFDNLNDELICADCNFKSSF</sequence>
<organism evidence="1 2">
    <name type="scientific">Parelaphostrongylus tenuis</name>
    <name type="common">Meningeal worm</name>
    <dbReference type="NCBI Taxonomy" id="148309"/>
    <lineage>
        <taxon>Eukaryota</taxon>
        <taxon>Metazoa</taxon>
        <taxon>Ecdysozoa</taxon>
        <taxon>Nematoda</taxon>
        <taxon>Chromadorea</taxon>
        <taxon>Rhabditida</taxon>
        <taxon>Rhabditina</taxon>
        <taxon>Rhabditomorpha</taxon>
        <taxon>Strongyloidea</taxon>
        <taxon>Metastrongylidae</taxon>
        <taxon>Parelaphostrongylus</taxon>
    </lineage>
</organism>
<dbReference type="Proteomes" id="UP001196413">
    <property type="component" value="Unassembled WGS sequence"/>
</dbReference>
<reference evidence="1" key="1">
    <citation type="submission" date="2021-06" db="EMBL/GenBank/DDBJ databases">
        <title>Parelaphostrongylus tenuis whole genome reference sequence.</title>
        <authorList>
            <person name="Garwood T.J."/>
            <person name="Larsen P.A."/>
            <person name="Fountain-Jones N.M."/>
            <person name="Garbe J.R."/>
            <person name="Macchietto M.G."/>
            <person name="Kania S.A."/>
            <person name="Gerhold R.W."/>
            <person name="Richards J.E."/>
            <person name="Wolf T.M."/>
        </authorList>
    </citation>
    <scope>NUCLEOTIDE SEQUENCE</scope>
    <source>
        <strain evidence="1">MNPRO001-30</strain>
        <tissue evidence="1">Meninges</tissue>
    </source>
</reference>
<accession>A0AAD5QR99</accession>
<keyword evidence="2" id="KW-1185">Reference proteome</keyword>
<name>A0AAD5QR99_PARTN</name>
<evidence type="ECO:0000313" key="2">
    <source>
        <dbReference type="Proteomes" id="UP001196413"/>
    </source>
</evidence>
<dbReference type="AlphaFoldDB" id="A0AAD5QR99"/>